<evidence type="ECO:0000313" key="2">
    <source>
        <dbReference type="Proteomes" id="UP001152798"/>
    </source>
</evidence>
<gene>
    <name evidence="1" type="ORF">NEZAVI_LOCUS4493</name>
</gene>
<sequence>MVLVELGELKPDMTINIKCDYKRTVDLTKNSTHHSRTKHIDVHHHFVGEAVKNGQVSVLHESTEFVVADVLTKALSRVKHRW</sequence>
<evidence type="ECO:0000313" key="1">
    <source>
        <dbReference type="EMBL" id="CAH1393884.1"/>
    </source>
</evidence>
<reference evidence="1" key="1">
    <citation type="submission" date="2022-01" db="EMBL/GenBank/DDBJ databases">
        <authorList>
            <person name="King R."/>
        </authorList>
    </citation>
    <scope>NUCLEOTIDE SEQUENCE</scope>
</reference>
<dbReference type="CDD" id="cd09272">
    <property type="entry name" value="RNase_HI_RT_Ty1"/>
    <property type="match status" value="1"/>
</dbReference>
<proteinExistence type="predicted"/>
<dbReference type="OrthoDB" id="1645289at2759"/>
<dbReference type="Proteomes" id="UP001152798">
    <property type="component" value="Chromosome 2"/>
</dbReference>
<organism evidence="1 2">
    <name type="scientific">Nezara viridula</name>
    <name type="common">Southern green stink bug</name>
    <name type="synonym">Cimex viridulus</name>
    <dbReference type="NCBI Taxonomy" id="85310"/>
    <lineage>
        <taxon>Eukaryota</taxon>
        <taxon>Metazoa</taxon>
        <taxon>Ecdysozoa</taxon>
        <taxon>Arthropoda</taxon>
        <taxon>Hexapoda</taxon>
        <taxon>Insecta</taxon>
        <taxon>Pterygota</taxon>
        <taxon>Neoptera</taxon>
        <taxon>Paraneoptera</taxon>
        <taxon>Hemiptera</taxon>
        <taxon>Heteroptera</taxon>
        <taxon>Panheteroptera</taxon>
        <taxon>Pentatomomorpha</taxon>
        <taxon>Pentatomoidea</taxon>
        <taxon>Pentatomidae</taxon>
        <taxon>Pentatominae</taxon>
        <taxon>Nezara</taxon>
    </lineage>
</organism>
<keyword evidence="2" id="KW-1185">Reference proteome</keyword>
<dbReference type="AlphaFoldDB" id="A0A9P0GZX3"/>
<name>A0A9P0GZX3_NEZVI</name>
<accession>A0A9P0GZX3</accession>
<dbReference type="EMBL" id="OV725078">
    <property type="protein sequence ID" value="CAH1393884.1"/>
    <property type="molecule type" value="Genomic_DNA"/>
</dbReference>
<protein>
    <submittedName>
        <fullName evidence="1">Uncharacterized protein</fullName>
    </submittedName>
</protein>